<comment type="caution">
    <text evidence="1">The sequence shown here is derived from an EMBL/GenBank/DDBJ whole genome shotgun (WGS) entry which is preliminary data.</text>
</comment>
<name>A0A811UV75_CERCA</name>
<evidence type="ECO:0000313" key="2">
    <source>
        <dbReference type="Proteomes" id="UP000606786"/>
    </source>
</evidence>
<organism evidence="1 2">
    <name type="scientific">Ceratitis capitata</name>
    <name type="common">Mediterranean fruit fly</name>
    <name type="synonym">Tephritis capitata</name>
    <dbReference type="NCBI Taxonomy" id="7213"/>
    <lineage>
        <taxon>Eukaryota</taxon>
        <taxon>Metazoa</taxon>
        <taxon>Ecdysozoa</taxon>
        <taxon>Arthropoda</taxon>
        <taxon>Hexapoda</taxon>
        <taxon>Insecta</taxon>
        <taxon>Pterygota</taxon>
        <taxon>Neoptera</taxon>
        <taxon>Endopterygota</taxon>
        <taxon>Diptera</taxon>
        <taxon>Brachycera</taxon>
        <taxon>Muscomorpha</taxon>
        <taxon>Tephritoidea</taxon>
        <taxon>Tephritidae</taxon>
        <taxon>Ceratitis</taxon>
        <taxon>Ceratitis</taxon>
    </lineage>
</organism>
<keyword evidence="2" id="KW-1185">Reference proteome</keyword>
<sequence length="82" mass="8886">MEATSRTMVGVVHGMERCFEKRVVVELFEKCTGDSGQKTKEAATKIISKRSVATKLRAGGQVQGLFSALDKGNAIGLKLMQK</sequence>
<proteinExistence type="predicted"/>
<evidence type="ECO:0000313" key="1">
    <source>
        <dbReference type="EMBL" id="CAD7002591.1"/>
    </source>
</evidence>
<gene>
    <name evidence="1" type="ORF">CCAP1982_LOCUS11077</name>
</gene>
<dbReference type="AlphaFoldDB" id="A0A811UV75"/>
<accession>A0A811UV75</accession>
<protein>
    <submittedName>
        <fullName evidence="1">(Mediterranean fruit fly) hypothetical protein</fullName>
    </submittedName>
</protein>
<dbReference type="Proteomes" id="UP000606786">
    <property type="component" value="Unassembled WGS sequence"/>
</dbReference>
<reference evidence="1" key="1">
    <citation type="submission" date="2020-11" db="EMBL/GenBank/DDBJ databases">
        <authorList>
            <person name="Whitehead M."/>
        </authorList>
    </citation>
    <scope>NUCLEOTIDE SEQUENCE</scope>
    <source>
        <strain evidence="1">EGII</strain>
    </source>
</reference>
<dbReference type="EMBL" id="CAJHJT010000034">
    <property type="protein sequence ID" value="CAD7002591.1"/>
    <property type="molecule type" value="Genomic_DNA"/>
</dbReference>